<dbReference type="EC" id="3.1.2.4" evidence="2"/>
<evidence type="ECO:0000256" key="1">
    <source>
        <dbReference type="ARBA" id="ARBA00001709"/>
    </source>
</evidence>
<evidence type="ECO:0000259" key="4">
    <source>
        <dbReference type="Pfam" id="PF16113"/>
    </source>
</evidence>
<reference evidence="5" key="1">
    <citation type="submission" date="2020-05" db="EMBL/GenBank/DDBJ databases">
        <title>Phylogenomic resolution of chytrid fungi.</title>
        <authorList>
            <person name="Stajich J.E."/>
            <person name="Amses K."/>
            <person name="Simmons R."/>
            <person name="Seto K."/>
            <person name="Myers J."/>
            <person name="Bonds A."/>
            <person name="Quandt C.A."/>
            <person name="Barry K."/>
            <person name="Liu P."/>
            <person name="Grigoriev I."/>
            <person name="Longcore J.E."/>
            <person name="James T.Y."/>
        </authorList>
    </citation>
    <scope>NUCLEOTIDE SEQUENCE</scope>
    <source>
        <strain evidence="5">JEL0318</strain>
    </source>
</reference>
<dbReference type="Gene3D" id="3.90.226.10">
    <property type="entry name" value="2-enoyl-CoA Hydratase, Chain A, domain 1"/>
    <property type="match status" value="1"/>
</dbReference>
<dbReference type="PANTHER" id="PTHR43176">
    <property type="entry name" value="3-HYDROXYISOBUTYRYL-COA HYDROLASE-RELATED"/>
    <property type="match status" value="1"/>
</dbReference>
<accession>A0AAD5SLF9</accession>
<evidence type="ECO:0000313" key="6">
    <source>
        <dbReference type="Proteomes" id="UP001212841"/>
    </source>
</evidence>
<keyword evidence="3" id="KW-0378">Hydrolase</keyword>
<gene>
    <name evidence="5" type="ORF">HK097_000060</name>
</gene>
<name>A0AAD5SLF9_9FUNG</name>
<dbReference type="EMBL" id="JADGJD010000010">
    <property type="protein sequence ID" value="KAJ3057132.1"/>
    <property type="molecule type" value="Genomic_DNA"/>
</dbReference>
<comment type="caution">
    <text evidence="5">The sequence shown here is derived from an EMBL/GenBank/DDBJ whole genome shotgun (WGS) entry which is preliminary data.</text>
</comment>
<feature type="domain" description="Enoyl-CoA hydratase/isomerase" evidence="4">
    <location>
        <begin position="1"/>
        <end position="213"/>
    </location>
</feature>
<evidence type="ECO:0000256" key="2">
    <source>
        <dbReference type="ARBA" id="ARBA00011915"/>
    </source>
</evidence>
<comment type="catalytic activity">
    <reaction evidence="1">
        <text>3-hydroxy-2-methylpropanoyl-CoA + H2O = 3-hydroxy-2-methylpropanoate + CoA + H(+)</text>
        <dbReference type="Rhea" id="RHEA:20888"/>
        <dbReference type="ChEBI" id="CHEBI:11805"/>
        <dbReference type="ChEBI" id="CHEBI:15377"/>
        <dbReference type="ChEBI" id="CHEBI:15378"/>
        <dbReference type="ChEBI" id="CHEBI:57287"/>
        <dbReference type="ChEBI" id="CHEBI:57340"/>
        <dbReference type="EC" id="3.1.2.4"/>
    </reaction>
</comment>
<organism evidence="5 6">
    <name type="scientific">Rhizophlyctis rosea</name>
    <dbReference type="NCBI Taxonomy" id="64517"/>
    <lineage>
        <taxon>Eukaryota</taxon>
        <taxon>Fungi</taxon>
        <taxon>Fungi incertae sedis</taxon>
        <taxon>Chytridiomycota</taxon>
        <taxon>Chytridiomycota incertae sedis</taxon>
        <taxon>Chytridiomycetes</taxon>
        <taxon>Rhizophlyctidales</taxon>
        <taxon>Rhizophlyctidaceae</taxon>
        <taxon>Rhizophlyctis</taxon>
    </lineage>
</organism>
<dbReference type="InterPro" id="IPR045004">
    <property type="entry name" value="ECH_dom"/>
</dbReference>
<dbReference type="Proteomes" id="UP001212841">
    <property type="component" value="Unassembled WGS sequence"/>
</dbReference>
<evidence type="ECO:0000313" key="5">
    <source>
        <dbReference type="EMBL" id="KAJ3057132.1"/>
    </source>
</evidence>
<dbReference type="InterPro" id="IPR029045">
    <property type="entry name" value="ClpP/crotonase-like_dom_sf"/>
</dbReference>
<dbReference type="GO" id="GO:0003860">
    <property type="term" value="F:3-hydroxyisobutyryl-CoA hydrolase activity"/>
    <property type="evidence" value="ECO:0007669"/>
    <property type="project" value="UniProtKB-EC"/>
</dbReference>
<dbReference type="Pfam" id="PF16113">
    <property type="entry name" value="ECH_2"/>
    <property type="match status" value="1"/>
</dbReference>
<dbReference type="GO" id="GO:0006574">
    <property type="term" value="P:L-valine catabolic process"/>
    <property type="evidence" value="ECO:0007669"/>
    <property type="project" value="TreeGrafter"/>
</dbReference>
<protein>
    <recommendedName>
        <fullName evidence="2">3-hydroxyisobutyryl-CoA hydrolase</fullName>
        <ecNumber evidence="2">3.1.2.4</ecNumber>
    </recommendedName>
</protein>
<dbReference type="AlphaFoldDB" id="A0AAD5SLF9"/>
<dbReference type="SUPFAM" id="SSF52096">
    <property type="entry name" value="ClpP/crotonase"/>
    <property type="match status" value="1"/>
</dbReference>
<dbReference type="InterPro" id="IPR032259">
    <property type="entry name" value="HIBYL-CoA-H"/>
</dbReference>
<sequence>MPETAIGFFPDVGGSFFLSRLDGSLGAYLGLTGHRLKGEEVLLAGIATHYVPSARLNSLLNRLSELDTEEIDVINAAIEEFVGDPSLKTWQNWRLGGEVGQAVDRCFSKGTLEEIVEALEKEGTEWSRETLDTLKKMSPTSLKVSLRQIQIGRRKTFAECFQLERWLAKRLLEIKTDFHEGVKAKLVEKREPAWLPSWDDKGNITPALLDSFFFDEKKMRADKDHPELSNRTTFYEYPHRTLSGLPTRMDITNVVYGNADIS</sequence>
<evidence type="ECO:0000256" key="3">
    <source>
        <dbReference type="ARBA" id="ARBA00022801"/>
    </source>
</evidence>
<proteinExistence type="predicted"/>
<dbReference type="GO" id="GO:0005739">
    <property type="term" value="C:mitochondrion"/>
    <property type="evidence" value="ECO:0007669"/>
    <property type="project" value="TreeGrafter"/>
</dbReference>
<keyword evidence="6" id="KW-1185">Reference proteome</keyword>
<dbReference type="PANTHER" id="PTHR43176:SF3">
    <property type="entry name" value="3-HYDROXYISOBUTYRYL-COA HYDROLASE, MITOCHONDRIAL"/>
    <property type="match status" value="1"/>
</dbReference>